<dbReference type="InterPro" id="IPR028957">
    <property type="entry name" value="Imm50"/>
</dbReference>
<gene>
    <name evidence="1" type="ORF">ALQ07_200067</name>
</gene>
<evidence type="ECO:0000313" key="1">
    <source>
        <dbReference type="EMBL" id="RMQ25538.1"/>
    </source>
</evidence>
<dbReference type="EMBL" id="RBRB01000377">
    <property type="protein sequence ID" value="RMQ25538.1"/>
    <property type="molecule type" value="Genomic_DNA"/>
</dbReference>
<evidence type="ECO:0008006" key="3">
    <source>
        <dbReference type="Google" id="ProtNLM"/>
    </source>
</evidence>
<dbReference type="AlphaFoldDB" id="A0A3M4K8A2"/>
<name>A0A3M4K8A2_PSESF</name>
<dbReference type="Proteomes" id="UP000273140">
    <property type="component" value="Unassembled WGS sequence"/>
</dbReference>
<protein>
    <recommendedName>
        <fullName evidence="3">Immunity protein 50 of polymorphic toxin system</fullName>
    </recommendedName>
</protein>
<dbReference type="Pfam" id="PF15594">
    <property type="entry name" value="Imm50"/>
    <property type="match status" value="1"/>
</dbReference>
<organism evidence="1 2">
    <name type="scientific">Pseudomonas syringae pv. actinidiae</name>
    <dbReference type="NCBI Taxonomy" id="103796"/>
    <lineage>
        <taxon>Bacteria</taxon>
        <taxon>Pseudomonadati</taxon>
        <taxon>Pseudomonadota</taxon>
        <taxon>Gammaproteobacteria</taxon>
        <taxon>Pseudomonadales</taxon>
        <taxon>Pseudomonadaceae</taxon>
        <taxon>Pseudomonas</taxon>
        <taxon>Pseudomonas syringae</taxon>
    </lineage>
</organism>
<proteinExistence type="predicted"/>
<sequence length="130" mass="14470">MENWNELDGSVFFNKIFAHAIPIGEVKLSSISIDNIRPIIILEFDIFDFPSEPPAKWKQSGFNVCRIGLNCSNIAELKIKNLPTQKILLVNISRQGGGFKISLSNNESLIQFTTKNPLLCGPSGYLNTSE</sequence>
<accession>A0A3M4K8A2</accession>
<comment type="caution">
    <text evidence="1">The sequence shown here is derived from an EMBL/GenBank/DDBJ whole genome shotgun (WGS) entry which is preliminary data.</text>
</comment>
<dbReference type="RefSeq" id="WP_020324931.1">
    <property type="nucleotide sequence ID" value="NZ_RBRB01000377.1"/>
</dbReference>
<reference evidence="1 2" key="1">
    <citation type="submission" date="2018-08" db="EMBL/GenBank/DDBJ databases">
        <title>Recombination of ecologically and evolutionarily significant loci maintains genetic cohesion in the Pseudomonas syringae species complex.</title>
        <authorList>
            <person name="Dillon M."/>
            <person name="Thakur S."/>
            <person name="Almeida R.N.D."/>
            <person name="Weir B.S."/>
            <person name="Guttman D.S."/>
        </authorList>
    </citation>
    <scope>NUCLEOTIDE SEQUENCE [LARGE SCALE GENOMIC DNA]</scope>
    <source>
        <strain evidence="1 2">ICMP 19074</strain>
    </source>
</reference>
<evidence type="ECO:0000313" key="2">
    <source>
        <dbReference type="Proteomes" id="UP000273140"/>
    </source>
</evidence>